<keyword evidence="3 4" id="KW-0067">ATP-binding</keyword>
<proteinExistence type="inferred from homology"/>
<sequence>MDTAARRRELRQRLAERRRSLSPPQRMSAAQGLRRSLEHLPEYHTDQRVAGYWACDGELPLNLVIPPLATRGQQFLLPLIGQDNLLRFAPWAAGDAVQPNRFGIPEPVTPHEWFAPFQLDLVLVPLLAFDRRGNRLGYGGGYYDRSFAFLKDQLRPTEPLLVGIAYEFQELPEIAPERWDITLDFIATDRELIDCRATSPGDTVA</sequence>
<dbReference type="Proteomes" id="UP000255334">
    <property type="component" value="Unassembled WGS sequence"/>
</dbReference>
<feature type="compositionally biased region" description="Basic and acidic residues" evidence="6">
    <location>
        <begin position="1"/>
        <end position="19"/>
    </location>
</feature>
<dbReference type="RefSeq" id="WP_115478900.1">
    <property type="nucleotide sequence ID" value="NZ_QRBF01000005.1"/>
</dbReference>
<keyword evidence="5" id="KW-0479">Metal-binding</keyword>
<dbReference type="EMBL" id="QRBF01000005">
    <property type="protein sequence ID" value="RDS82726.1"/>
    <property type="molecule type" value="Genomic_DNA"/>
</dbReference>
<organism evidence="7 8">
    <name type="scientific">Dyella psychrodurans</name>
    <dbReference type="NCBI Taxonomy" id="1927960"/>
    <lineage>
        <taxon>Bacteria</taxon>
        <taxon>Pseudomonadati</taxon>
        <taxon>Pseudomonadota</taxon>
        <taxon>Gammaproteobacteria</taxon>
        <taxon>Lysobacterales</taxon>
        <taxon>Rhodanobacteraceae</taxon>
        <taxon>Dyella</taxon>
    </lineage>
</organism>
<dbReference type="InterPro" id="IPR024185">
    <property type="entry name" value="FTHF_cligase-like_sf"/>
</dbReference>
<reference evidence="7 8" key="1">
    <citation type="submission" date="2018-07" db="EMBL/GenBank/DDBJ databases">
        <title>Dyella monticola sp. nov. and Dyella psychrodurans sp. nov. isolated from monsoon evergreen broad-leaved forest soil of Dinghu Mountain, China.</title>
        <authorList>
            <person name="Gao Z."/>
            <person name="Qiu L."/>
        </authorList>
    </citation>
    <scope>NUCLEOTIDE SEQUENCE [LARGE SCALE GENOMIC DNA]</scope>
    <source>
        <strain evidence="7 8">4MSK11</strain>
    </source>
</reference>
<feature type="binding site" evidence="4">
    <location>
        <begin position="135"/>
        <end position="143"/>
    </location>
    <ligand>
        <name>ATP</name>
        <dbReference type="ChEBI" id="CHEBI:30616"/>
    </ligand>
</feature>
<dbReference type="InterPro" id="IPR002698">
    <property type="entry name" value="FTHF_cligase"/>
</dbReference>
<evidence type="ECO:0000313" key="7">
    <source>
        <dbReference type="EMBL" id="RDS82726.1"/>
    </source>
</evidence>
<comment type="similarity">
    <text evidence="1 5">Belongs to the 5-formyltetrahydrofolate cyclo-ligase family.</text>
</comment>
<dbReference type="PANTHER" id="PTHR23407">
    <property type="entry name" value="ATPASE INHIBITOR/5-FORMYLTETRAHYDROFOLATE CYCLO-LIGASE"/>
    <property type="match status" value="1"/>
</dbReference>
<dbReference type="SUPFAM" id="SSF100950">
    <property type="entry name" value="NagB/RpiA/CoA transferase-like"/>
    <property type="match status" value="1"/>
</dbReference>
<dbReference type="InterPro" id="IPR037171">
    <property type="entry name" value="NagB/RpiA_transferase-like"/>
</dbReference>
<feature type="region of interest" description="Disordered" evidence="6">
    <location>
        <begin position="1"/>
        <end position="32"/>
    </location>
</feature>
<evidence type="ECO:0000313" key="8">
    <source>
        <dbReference type="Proteomes" id="UP000255334"/>
    </source>
</evidence>
<comment type="catalytic activity">
    <reaction evidence="5">
        <text>(6S)-5-formyl-5,6,7,8-tetrahydrofolate + ATP = (6R)-5,10-methenyltetrahydrofolate + ADP + phosphate</text>
        <dbReference type="Rhea" id="RHEA:10488"/>
        <dbReference type="ChEBI" id="CHEBI:30616"/>
        <dbReference type="ChEBI" id="CHEBI:43474"/>
        <dbReference type="ChEBI" id="CHEBI:57455"/>
        <dbReference type="ChEBI" id="CHEBI:57457"/>
        <dbReference type="ChEBI" id="CHEBI:456216"/>
        <dbReference type="EC" id="6.3.3.2"/>
    </reaction>
</comment>
<comment type="cofactor">
    <cofactor evidence="5">
        <name>Mg(2+)</name>
        <dbReference type="ChEBI" id="CHEBI:18420"/>
    </cofactor>
</comment>
<evidence type="ECO:0000256" key="3">
    <source>
        <dbReference type="ARBA" id="ARBA00022840"/>
    </source>
</evidence>
<dbReference type="AlphaFoldDB" id="A0A370X302"/>
<keyword evidence="8" id="KW-1185">Reference proteome</keyword>
<evidence type="ECO:0000256" key="2">
    <source>
        <dbReference type="ARBA" id="ARBA00022741"/>
    </source>
</evidence>
<keyword evidence="2 4" id="KW-0547">Nucleotide-binding</keyword>
<dbReference type="Gene3D" id="3.40.50.10420">
    <property type="entry name" value="NagB/RpiA/CoA transferase-like"/>
    <property type="match status" value="1"/>
</dbReference>
<protein>
    <recommendedName>
        <fullName evidence="5">5-formyltetrahydrofolate cyclo-ligase</fullName>
        <ecNumber evidence="5">6.3.3.2</ecNumber>
    </recommendedName>
</protein>
<dbReference type="GO" id="GO:0035999">
    <property type="term" value="P:tetrahydrofolate interconversion"/>
    <property type="evidence" value="ECO:0007669"/>
    <property type="project" value="TreeGrafter"/>
</dbReference>
<evidence type="ECO:0000256" key="4">
    <source>
        <dbReference type="PIRSR" id="PIRSR006806-1"/>
    </source>
</evidence>
<dbReference type="GO" id="GO:0030272">
    <property type="term" value="F:5-formyltetrahydrofolate cyclo-ligase activity"/>
    <property type="evidence" value="ECO:0007669"/>
    <property type="project" value="UniProtKB-EC"/>
</dbReference>
<evidence type="ECO:0000256" key="6">
    <source>
        <dbReference type="SAM" id="MobiDB-lite"/>
    </source>
</evidence>
<dbReference type="NCBIfam" id="TIGR02727">
    <property type="entry name" value="MTHFS_bact"/>
    <property type="match status" value="1"/>
</dbReference>
<feature type="binding site" evidence="4">
    <location>
        <position position="58"/>
    </location>
    <ligand>
        <name>substrate</name>
    </ligand>
</feature>
<evidence type="ECO:0000256" key="5">
    <source>
        <dbReference type="RuleBase" id="RU361279"/>
    </source>
</evidence>
<keyword evidence="7" id="KW-0436">Ligase</keyword>
<dbReference type="PANTHER" id="PTHR23407:SF1">
    <property type="entry name" value="5-FORMYLTETRAHYDROFOLATE CYCLO-LIGASE"/>
    <property type="match status" value="1"/>
</dbReference>
<dbReference type="GO" id="GO:0009396">
    <property type="term" value="P:folic acid-containing compound biosynthetic process"/>
    <property type="evidence" value="ECO:0007669"/>
    <property type="project" value="TreeGrafter"/>
</dbReference>
<evidence type="ECO:0000256" key="1">
    <source>
        <dbReference type="ARBA" id="ARBA00010638"/>
    </source>
</evidence>
<dbReference type="GO" id="GO:0046872">
    <property type="term" value="F:metal ion binding"/>
    <property type="evidence" value="ECO:0007669"/>
    <property type="project" value="UniProtKB-KW"/>
</dbReference>
<accession>A0A370X302</accession>
<dbReference type="OrthoDB" id="9801938at2"/>
<dbReference type="EC" id="6.3.3.2" evidence="5"/>
<dbReference type="PIRSF" id="PIRSF006806">
    <property type="entry name" value="FTHF_cligase"/>
    <property type="match status" value="1"/>
</dbReference>
<feature type="binding site" evidence="4">
    <location>
        <begin position="7"/>
        <end position="11"/>
    </location>
    <ligand>
        <name>ATP</name>
        <dbReference type="ChEBI" id="CHEBI:30616"/>
    </ligand>
</feature>
<name>A0A370X302_9GAMM</name>
<dbReference type="Pfam" id="PF01812">
    <property type="entry name" value="5-FTHF_cyc-lig"/>
    <property type="match status" value="1"/>
</dbReference>
<gene>
    <name evidence="7" type="ORF">DWU99_14390</name>
</gene>
<keyword evidence="5" id="KW-0460">Magnesium</keyword>
<comment type="caution">
    <text evidence="7">The sequence shown here is derived from an EMBL/GenBank/DDBJ whole genome shotgun (WGS) entry which is preliminary data.</text>
</comment>
<dbReference type="GO" id="GO:0005524">
    <property type="term" value="F:ATP binding"/>
    <property type="evidence" value="ECO:0007669"/>
    <property type="project" value="UniProtKB-KW"/>
</dbReference>